<keyword evidence="7" id="KW-1015">Disulfide bond</keyword>
<feature type="non-terminal residue" evidence="10">
    <location>
        <position position="1"/>
    </location>
</feature>
<reference evidence="10" key="1">
    <citation type="journal article" date="2023" name="IScience">
        <title>Live-bearing cockroach genome reveals convergent evolutionary mechanisms linked to viviparity in insects and beyond.</title>
        <authorList>
            <person name="Fouks B."/>
            <person name="Harrison M.C."/>
            <person name="Mikhailova A.A."/>
            <person name="Marchal E."/>
            <person name="English S."/>
            <person name="Carruthers M."/>
            <person name="Jennings E.C."/>
            <person name="Chiamaka E.L."/>
            <person name="Frigard R.A."/>
            <person name="Pippel M."/>
            <person name="Attardo G.M."/>
            <person name="Benoit J.B."/>
            <person name="Bornberg-Bauer E."/>
            <person name="Tobe S.S."/>
        </authorList>
    </citation>
    <scope>NUCLEOTIDE SEQUENCE</scope>
    <source>
        <strain evidence="10">Stay&amp;Tobe</strain>
    </source>
</reference>
<dbReference type="GO" id="GO:0016020">
    <property type="term" value="C:membrane"/>
    <property type="evidence" value="ECO:0007669"/>
    <property type="project" value="UniProtKB-SubCell"/>
</dbReference>
<keyword evidence="8" id="KW-0393">Immunoglobulin domain</keyword>
<dbReference type="InterPro" id="IPR036116">
    <property type="entry name" value="FN3_sf"/>
</dbReference>
<dbReference type="Gene3D" id="2.60.40.10">
    <property type="entry name" value="Immunoglobulins"/>
    <property type="match status" value="1"/>
</dbReference>
<comment type="caution">
    <text evidence="10">The sequence shown here is derived from an EMBL/GenBank/DDBJ whole genome shotgun (WGS) entry which is preliminary data.</text>
</comment>
<dbReference type="InterPro" id="IPR056754">
    <property type="entry name" value="DSCAM/DSCAML_C"/>
</dbReference>
<accession>A0AAD8E8S5</accession>
<evidence type="ECO:0000313" key="10">
    <source>
        <dbReference type="EMBL" id="KAJ9581126.1"/>
    </source>
</evidence>
<proteinExistence type="predicted"/>
<reference evidence="10" key="2">
    <citation type="submission" date="2023-05" db="EMBL/GenBank/DDBJ databases">
        <authorList>
            <person name="Fouks B."/>
        </authorList>
    </citation>
    <scope>NUCLEOTIDE SEQUENCE</scope>
    <source>
        <strain evidence="10">Stay&amp;Tobe</strain>
        <tissue evidence="10">Testes</tissue>
    </source>
</reference>
<evidence type="ECO:0000256" key="4">
    <source>
        <dbReference type="ARBA" id="ARBA00022889"/>
    </source>
</evidence>
<feature type="domain" description="Fibronectin type-III" evidence="9">
    <location>
        <begin position="7"/>
        <end position="103"/>
    </location>
</feature>
<keyword evidence="3" id="KW-0732">Signal</keyword>
<sequence>SLVTPIIPQARELIRVNSTSISLDLGAWKDGSCPITSLVVEYKLKLESQWTLVSNNIKFEQVEFLVLDLNPETWYTLRMTAHNSAGSSVVQLDFVTLTATGATVPPDLIVNSSYGDGRFYNEPGIIVSLVAGVIIIIAASI</sequence>
<evidence type="ECO:0000256" key="1">
    <source>
        <dbReference type="ARBA" id="ARBA00004167"/>
    </source>
</evidence>
<dbReference type="Pfam" id="PF25059">
    <property type="entry name" value="FN3_DSCAM-DSCAML_C"/>
    <property type="match status" value="1"/>
</dbReference>
<name>A0AAD8E8S5_DIPPU</name>
<dbReference type="CDD" id="cd00063">
    <property type="entry name" value="FN3"/>
    <property type="match status" value="1"/>
</dbReference>
<dbReference type="PROSITE" id="PS50853">
    <property type="entry name" value="FN3"/>
    <property type="match status" value="1"/>
</dbReference>
<evidence type="ECO:0000256" key="2">
    <source>
        <dbReference type="ARBA" id="ARBA00022692"/>
    </source>
</evidence>
<evidence type="ECO:0000256" key="7">
    <source>
        <dbReference type="ARBA" id="ARBA00023157"/>
    </source>
</evidence>
<keyword evidence="11" id="KW-1185">Reference proteome</keyword>
<evidence type="ECO:0000256" key="8">
    <source>
        <dbReference type="ARBA" id="ARBA00023319"/>
    </source>
</evidence>
<comment type="subcellular location">
    <subcellularLocation>
        <location evidence="1">Membrane</location>
        <topology evidence="1">Single-pass membrane protein</topology>
    </subcellularLocation>
</comment>
<evidence type="ECO:0000256" key="3">
    <source>
        <dbReference type="ARBA" id="ARBA00022729"/>
    </source>
</evidence>
<dbReference type="FunFam" id="2.60.40.10:FF:000394">
    <property type="entry name" value="Down syndrome cell adhesion molecule, isoform J"/>
    <property type="match status" value="1"/>
</dbReference>
<evidence type="ECO:0000313" key="11">
    <source>
        <dbReference type="Proteomes" id="UP001233999"/>
    </source>
</evidence>
<dbReference type="Proteomes" id="UP001233999">
    <property type="component" value="Unassembled WGS sequence"/>
</dbReference>
<dbReference type="GO" id="GO:0007155">
    <property type="term" value="P:cell adhesion"/>
    <property type="evidence" value="ECO:0007669"/>
    <property type="project" value="UniProtKB-KW"/>
</dbReference>
<dbReference type="InterPro" id="IPR003961">
    <property type="entry name" value="FN3_dom"/>
</dbReference>
<keyword evidence="2" id="KW-0812">Transmembrane</keyword>
<dbReference type="InterPro" id="IPR013783">
    <property type="entry name" value="Ig-like_fold"/>
</dbReference>
<evidence type="ECO:0000256" key="6">
    <source>
        <dbReference type="ARBA" id="ARBA00023136"/>
    </source>
</evidence>
<evidence type="ECO:0000259" key="9">
    <source>
        <dbReference type="PROSITE" id="PS50853"/>
    </source>
</evidence>
<feature type="non-terminal residue" evidence="10">
    <location>
        <position position="141"/>
    </location>
</feature>
<dbReference type="EMBL" id="JASPKZ010008021">
    <property type="protein sequence ID" value="KAJ9581126.1"/>
    <property type="molecule type" value="Genomic_DNA"/>
</dbReference>
<gene>
    <name evidence="10" type="ORF">L9F63_023696</name>
</gene>
<evidence type="ECO:0000256" key="5">
    <source>
        <dbReference type="ARBA" id="ARBA00022989"/>
    </source>
</evidence>
<dbReference type="AlphaFoldDB" id="A0AAD8E8S5"/>
<dbReference type="SUPFAM" id="SSF49265">
    <property type="entry name" value="Fibronectin type III"/>
    <property type="match status" value="1"/>
</dbReference>
<organism evidence="10 11">
    <name type="scientific">Diploptera punctata</name>
    <name type="common">Pacific beetle cockroach</name>
    <dbReference type="NCBI Taxonomy" id="6984"/>
    <lineage>
        <taxon>Eukaryota</taxon>
        <taxon>Metazoa</taxon>
        <taxon>Ecdysozoa</taxon>
        <taxon>Arthropoda</taxon>
        <taxon>Hexapoda</taxon>
        <taxon>Insecta</taxon>
        <taxon>Pterygota</taxon>
        <taxon>Neoptera</taxon>
        <taxon>Polyneoptera</taxon>
        <taxon>Dictyoptera</taxon>
        <taxon>Blattodea</taxon>
        <taxon>Blaberoidea</taxon>
        <taxon>Blaberidae</taxon>
        <taxon>Diplopterinae</taxon>
        <taxon>Diploptera</taxon>
    </lineage>
</organism>
<keyword evidence="6" id="KW-0472">Membrane</keyword>
<keyword evidence="5" id="KW-1133">Transmembrane helix</keyword>
<protein>
    <recommendedName>
        <fullName evidence="9">Fibronectin type-III domain-containing protein</fullName>
    </recommendedName>
</protein>
<keyword evidence="4" id="KW-0130">Cell adhesion</keyword>